<organism evidence="3 4">
    <name type="scientific">Staphylococcus gallinarum</name>
    <dbReference type="NCBI Taxonomy" id="1293"/>
    <lineage>
        <taxon>Bacteria</taxon>
        <taxon>Bacillati</taxon>
        <taxon>Bacillota</taxon>
        <taxon>Bacilli</taxon>
        <taxon>Bacillales</taxon>
        <taxon>Staphylococcaceae</taxon>
        <taxon>Staphylococcus</taxon>
    </lineage>
</organism>
<dbReference type="PANTHER" id="PTHR46889:SF4">
    <property type="entry name" value="TRANSPOSASE INSO FOR INSERTION SEQUENCE ELEMENT IS911B-RELATED"/>
    <property type="match status" value="1"/>
</dbReference>
<evidence type="ECO:0000313" key="4">
    <source>
        <dbReference type="Proteomes" id="UP000255277"/>
    </source>
</evidence>
<dbReference type="Proteomes" id="UP000321057">
    <property type="component" value="Unassembled WGS sequence"/>
</dbReference>
<gene>
    <name evidence="3" type="ORF">NCTC12195_04926</name>
    <name evidence="2" type="ORF">SGA02_28920</name>
</gene>
<dbReference type="EMBL" id="UHDK01000003">
    <property type="protein sequence ID" value="SUQ38550.1"/>
    <property type="molecule type" value="Genomic_DNA"/>
</dbReference>
<dbReference type="PROSITE" id="PS50994">
    <property type="entry name" value="INTEGRASE"/>
    <property type="match status" value="1"/>
</dbReference>
<protein>
    <submittedName>
        <fullName evidence="3">Transposase</fullName>
    </submittedName>
</protein>
<dbReference type="GO" id="GO:0015074">
    <property type="term" value="P:DNA integration"/>
    <property type="evidence" value="ECO:0007669"/>
    <property type="project" value="InterPro"/>
</dbReference>
<evidence type="ECO:0000313" key="3">
    <source>
        <dbReference type="EMBL" id="SUQ38550.1"/>
    </source>
</evidence>
<proteinExistence type="predicted"/>
<dbReference type="Proteomes" id="UP000255277">
    <property type="component" value="Unassembled WGS sequence"/>
</dbReference>
<dbReference type="InterPro" id="IPR036397">
    <property type="entry name" value="RNaseH_sf"/>
</dbReference>
<dbReference type="AlphaFoldDB" id="A0A380SAD3"/>
<reference evidence="3 4" key="1">
    <citation type="submission" date="2018-06" db="EMBL/GenBank/DDBJ databases">
        <authorList>
            <consortium name="Pathogen Informatics"/>
            <person name="Doyle S."/>
        </authorList>
    </citation>
    <scope>NUCLEOTIDE SEQUENCE [LARGE SCALE GENOMIC DNA]</scope>
    <source>
        <strain evidence="3 4">NCTC12195</strain>
    </source>
</reference>
<dbReference type="InterPro" id="IPR001584">
    <property type="entry name" value="Integrase_cat-core"/>
</dbReference>
<dbReference type="Pfam" id="PF00665">
    <property type="entry name" value="rve"/>
    <property type="match status" value="1"/>
</dbReference>
<evidence type="ECO:0000313" key="5">
    <source>
        <dbReference type="Proteomes" id="UP000321057"/>
    </source>
</evidence>
<dbReference type="PANTHER" id="PTHR46889">
    <property type="entry name" value="TRANSPOSASE INSF FOR INSERTION SEQUENCE IS3B-RELATED"/>
    <property type="match status" value="1"/>
</dbReference>
<dbReference type="SUPFAM" id="SSF53098">
    <property type="entry name" value="Ribonuclease H-like"/>
    <property type="match status" value="1"/>
</dbReference>
<feature type="domain" description="Integrase catalytic" evidence="1">
    <location>
        <begin position="5"/>
        <end position="115"/>
    </location>
</feature>
<dbReference type="Gene3D" id="3.30.420.10">
    <property type="entry name" value="Ribonuclease H-like superfamily/Ribonuclease H"/>
    <property type="match status" value="1"/>
</dbReference>
<dbReference type="GO" id="GO:0003676">
    <property type="term" value="F:nucleic acid binding"/>
    <property type="evidence" value="ECO:0007669"/>
    <property type="project" value="InterPro"/>
</dbReference>
<evidence type="ECO:0000313" key="2">
    <source>
        <dbReference type="EMBL" id="GEQ07064.1"/>
    </source>
</evidence>
<dbReference type="InterPro" id="IPR012337">
    <property type="entry name" value="RNaseH-like_sf"/>
</dbReference>
<reference evidence="2 5" key="2">
    <citation type="submission" date="2019-07" db="EMBL/GenBank/DDBJ databases">
        <title>Whole genome shotgun sequence of Staphylococcus gallinarum NBRC 109767.</title>
        <authorList>
            <person name="Hosoyama A."/>
            <person name="Uohara A."/>
            <person name="Ohji S."/>
            <person name="Ichikawa N."/>
        </authorList>
    </citation>
    <scope>NUCLEOTIDE SEQUENCE [LARGE SCALE GENOMIC DNA]</scope>
    <source>
        <strain evidence="2 5">NBRC 109767</strain>
    </source>
</reference>
<name>A0A380SAD3_STAGA</name>
<accession>A0A380SAD3</accession>
<dbReference type="RefSeq" id="WP_158001732.1">
    <property type="nucleotide sequence ID" value="NZ_BKAX01000019.1"/>
</dbReference>
<dbReference type="InterPro" id="IPR050900">
    <property type="entry name" value="Transposase_IS3/IS150/IS904"/>
</dbReference>
<dbReference type="EMBL" id="BKAX01000019">
    <property type="protein sequence ID" value="GEQ07064.1"/>
    <property type="molecule type" value="Genomic_DNA"/>
</dbReference>
<evidence type="ECO:0000259" key="1">
    <source>
        <dbReference type="PROSITE" id="PS50994"/>
    </source>
</evidence>
<sequence>MNREFNESKANKKWLTDITEFKLKTGNKVYLSALYDLGSNKIISHEVSPSNNNELVFNTFNKAIKKNNTKGIILHSDRGYQYTSRQFKNMLEQREMIQSMSRPGRYIDKGLYGKL</sequence>
<keyword evidence="5" id="KW-1185">Reference proteome</keyword>